<dbReference type="EMBL" id="BMAW01041368">
    <property type="protein sequence ID" value="GFS28112.1"/>
    <property type="molecule type" value="Genomic_DNA"/>
</dbReference>
<proteinExistence type="predicted"/>
<protein>
    <submittedName>
        <fullName evidence="1">Uncharacterized protein</fullName>
    </submittedName>
</protein>
<accession>A0A8X6JGC8</accession>
<gene>
    <name evidence="1" type="ORF">NPIL_607591</name>
</gene>
<organism evidence="1 2">
    <name type="scientific">Nephila pilipes</name>
    <name type="common">Giant wood spider</name>
    <name type="synonym">Nephila maculata</name>
    <dbReference type="NCBI Taxonomy" id="299642"/>
    <lineage>
        <taxon>Eukaryota</taxon>
        <taxon>Metazoa</taxon>
        <taxon>Ecdysozoa</taxon>
        <taxon>Arthropoda</taxon>
        <taxon>Chelicerata</taxon>
        <taxon>Arachnida</taxon>
        <taxon>Araneae</taxon>
        <taxon>Araneomorphae</taxon>
        <taxon>Entelegynae</taxon>
        <taxon>Araneoidea</taxon>
        <taxon>Nephilidae</taxon>
        <taxon>Nephila</taxon>
    </lineage>
</organism>
<keyword evidence="2" id="KW-1185">Reference proteome</keyword>
<evidence type="ECO:0000313" key="1">
    <source>
        <dbReference type="EMBL" id="GFS28112.1"/>
    </source>
</evidence>
<dbReference type="OrthoDB" id="10274260at2759"/>
<evidence type="ECO:0000313" key="2">
    <source>
        <dbReference type="Proteomes" id="UP000887013"/>
    </source>
</evidence>
<dbReference type="Proteomes" id="UP000887013">
    <property type="component" value="Unassembled WGS sequence"/>
</dbReference>
<reference evidence="1" key="1">
    <citation type="submission" date="2020-08" db="EMBL/GenBank/DDBJ databases">
        <title>Multicomponent nature underlies the extraordinary mechanical properties of spider dragline silk.</title>
        <authorList>
            <person name="Kono N."/>
            <person name="Nakamura H."/>
            <person name="Mori M."/>
            <person name="Yoshida Y."/>
            <person name="Ohtoshi R."/>
            <person name="Malay A.D."/>
            <person name="Moran D.A.P."/>
            <person name="Tomita M."/>
            <person name="Numata K."/>
            <person name="Arakawa K."/>
        </authorList>
    </citation>
    <scope>NUCLEOTIDE SEQUENCE</scope>
</reference>
<name>A0A8X6JGC8_NEPPI</name>
<dbReference type="AlphaFoldDB" id="A0A8X6JGC8"/>
<comment type="caution">
    <text evidence="1">The sequence shown here is derived from an EMBL/GenBank/DDBJ whole genome shotgun (WGS) entry which is preliminary data.</text>
</comment>
<sequence>MNNSSDRGKLYFNYPMPTSKCEEPRRVQWSINLHECVPPSDASFEVWQIAGKRSLTMVRNLSFSGNEEVLLLIWETLVHGSVLVVF</sequence>